<evidence type="ECO:0000313" key="3">
    <source>
        <dbReference type="EMBL" id="KAK4245345.1"/>
    </source>
</evidence>
<evidence type="ECO:0000313" key="4">
    <source>
        <dbReference type="Proteomes" id="UP001303647"/>
    </source>
</evidence>
<protein>
    <submittedName>
        <fullName evidence="3">Uncharacterized protein</fullName>
    </submittedName>
</protein>
<keyword evidence="2" id="KW-1133">Transmembrane helix</keyword>
<reference evidence="3" key="1">
    <citation type="journal article" date="2023" name="Mol. Phylogenet. Evol.">
        <title>Genome-scale phylogeny and comparative genomics of the fungal order Sordariales.</title>
        <authorList>
            <person name="Hensen N."/>
            <person name="Bonometti L."/>
            <person name="Westerberg I."/>
            <person name="Brannstrom I.O."/>
            <person name="Guillou S."/>
            <person name="Cros-Aarteil S."/>
            <person name="Calhoun S."/>
            <person name="Haridas S."/>
            <person name="Kuo A."/>
            <person name="Mondo S."/>
            <person name="Pangilinan J."/>
            <person name="Riley R."/>
            <person name="LaButti K."/>
            <person name="Andreopoulos B."/>
            <person name="Lipzen A."/>
            <person name="Chen C."/>
            <person name="Yan M."/>
            <person name="Daum C."/>
            <person name="Ng V."/>
            <person name="Clum A."/>
            <person name="Steindorff A."/>
            <person name="Ohm R.A."/>
            <person name="Martin F."/>
            <person name="Silar P."/>
            <person name="Natvig D.O."/>
            <person name="Lalanne C."/>
            <person name="Gautier V."/>
            <person name="Ament-Velasquez S.L."/>
            <person name="Kruys A."/>
            <person name="Hutchinson M.I."/>
            <person name="Powell A.J."/>
            <person name="Barry K."/>
            <person name="Miller A.N."/>
            <person name="Grigoriev I.V."/>
            <person name="Debuchy R."/>
            <person name="Gladieux P."/>
            <person name="Hiltunen Thoren M."/>
            <person name="Johannesson H."/>
        </authorList>
    </citation>
    <scope>NUCLEOTIDE SEQUENCE</scope>
    <source>
        <strain evidence="3">CBS 359.72</strain>
    </source>
</reference>
<dbReference type="Proteomes" id="UP001303647">
    <property type="component" value="Unassembled WGS sequence"/>
</dbReference>
<evidence type="ECO:0000256" key="1">
    <source>
        <dbReference type="SAM" id="MobiDB-lite"/>
    </source>
</evidence>
<feature type="region of interest" description="Disordered" evidence="1">
    <location>
        <begin position="57"/>
        <end position="76"/>
    </location>
</feature>
<comment type="caution">
    <text evidence="3">The sequence shown here is derived from an EMBL/GenBank/DDBJ whole genome shotgun (WGS) entry which is preliminary data.</text>
</comment>
<name>A0AAN7HKY2_9PEZI</name>
<dbReference type="AlphaFoldDB" id="A0AAN7HKY2"/>
<feature type="region of interest" description="Disordered" evidence="1">
    <location>
        <begin position="859"/>
        <end position="879"/>
    </location>
</feature>
<feature type="transmembrane region" description="Helical" evidence="2">
    <location>
        <begin position="913"/>
        <end position="932"/>
    </location>
</feature>
<accession>A0AAN7HKY2</accession>
<organism evidence="3 4">
    <name type="scientific">Corynascus novoguineensis</name>
    <dbReference type="NCBI Taxonomy" id="1126955"/>
    <lineage>
        <taxon>Eukaryota</taxon>
        <taxon>Fungi</taxon>
        <taxon>Dikarya</taxon>
        <taxon>Ascomycota</taxon>
        <taxon>Pezizomycotina</taxon>
        <taxon>Sordariomycetes</taxon>
        <taxon>Sordariomycetidae</taxon>
        <taxon>Sordariales</taxon>
        <taxon>Chaetomiaceae</taxon>
        <taxon>Corynascus</taxon>
    </lineage>
</organism>
<gene>
    <name evidence="3" type="ORF">C7999DRAFT_16425</name>
</gene>
<feature type="region of interest" description="Disordered" evidence="1">
    <location>
        <begin position="1"/>
        <end position="42"/>
    </location>
</feature>
<feature type="region of interest" description="Disordered" evidence="1">
    <location>
        <begin position="174"/>
        <end position="199"/>
    </location>
</feature>
<keyword evidence="4" id="KW-1185">Reference proteome</keyword>
<feature type="region of interest" description="Disordered" evidence="1">
    <location>
        <begin position="716"/>
        <end position="756"/>
    </location>
</feature>
<proteinExistence type="predicted"/>
<evidence type="ECO:0000256" key="2">
    <source>
        <dbReference type="SAM" id="Phobius"/>
    </source>
</evidence>
<feature type="compositionally biased region" description="Polar residues" evidence="1">
    <location>
        <begin position="26"/>
        <end position="35"/>
    </location>
</feature>
<sequence length="987" mass="108252">MSSKNDGKEKAYAQDWGLTERETREPLSSSKSPRSITPKGPIFLNLGEAHQAITSRLVSRSTANHPPATAPQPRYFTPYPASAATGVERAKTPIESSPVVSGFELSSASNFVGDCLNEDDKSDPASLATSEAGHSTKDLHTQCCEHSLHVESSVNKRRTQAVCGSGLVDAHLSDSEESHSCTTSKESQLSMPEPGCERMRQSNSVESSFSDSRNFSWPVSRVPSVPDFYRPVTAFNSPHQVSRLELISTNLAASNHSTPGQSISSNADSEPAIYGRLPYWHDSDNIPSQDYEEADDGHRVVSYDASTDSDEDPFQYDRGSFTVFLQPGRERDVSAALRRMSTRSAASVSGDIEYSSCPKPNTPRVGQTTNPFANRLQFYQASTVNHGWDDQKVPREVGNSARPPAAPPNSPVEPAFGLSEYVEEPGSGCRRQDVNTPMNDDADWETIATSVGRFGSNNALASSGGMSNSHHVKVAGSSIADYSDTSSVHVPHFDASMSTERILLQPSLRYMNTFSAPRALDDSGHPFFSPKPRIHRFNSYLQNSRRMFTDTTTGTGATSARSALVEKLRASIRSRSARKSVQRCDQYLDNPLFGLGFDSTGSISSIYSDQVGVTESAPVARSAHEGKSTPISVNENTSGIVVVQHENKGKQIQEMDKGLLASTFPGKPPAAHVNDQHPTKLSRSPGPMDSSTLFAFPLISLEEAARRATTRIQDKDNFTVTSGVRSRKNSSTVSSKGTQRTSPPTPHIMEPKPAYARRPTSADILGIRAVHDGSSVYLQDRIALGHDNVTFYKSRVPFVHRRSALSRTFNPMADSSALRSAFPEGHQSIFDIPPRLIAHDQRNTTMKNMMANLHRVSTAMKTTRSRTDTNASSGKGRYAPQPCDSGNDRYFFPTDCANAEDYLSWEARWRRRILYFAMCGLCIFPFIAPLVYKGTFDSALSWYTRGETGSLTRRQRRNVLAVGVAFSGMWLIVLTVFITIVVNRRMG</sequence>
<feature type="compositionally biased region" description="Polar residues" evidence="1">
    <location>
        <begin position="180"/>
        <end position="190"/>
    </location>
</feature>
<keyword evidence="2" id="KW-0472">Membrane</keyword>
<feature type="transmembrane region" description="Helical" evidence="2">
    <location>
        <begin position="959"/>
        <end position="982"/>
    </location>
</feature>
<reference evidence="3" key="2">
    <citation type="submission" date="2023-05" db="EMBL/GenBank/DDBJ databases">
        <authorList>
            <consortium name="Lawrence Berkeley National Laboratory"/>
            <person name="Steindorff A."/>
            <person name="Hensen N."/>
            <person name="Bonometti L."/>
            <person name="Westerberg I."/>
            <person name="Brannstrom I.O."/>
            <person name="Guillou S."/>
            <person name="Cros-Aarteil S."/>
            <person name="Calhoun S."/>
            <person name="Haridas S."/>
            <person name="Kuo A."/>
            <person name="Mondo S."/>
            <person name="Pangilinan J."/>
            <person name="Riley R."/>
            <person name="Labutti K."/>
            <person name="Andreopoulos B."/>
            <person name="Lipzen A."/>
            <person name="Chen C."/>
            <person name="Yanf M."/>
            <person name="Daum C."/>
            <person name="Ng V."/>
            <person name="Clum A."/>
            <person name="Ohm R."/>
            <person name="Martin F."/>
            <person name="Silar P."/>
            <person name="Natvig D."/>
            <person name="Lalanne C."/>
            <person name="Gautier V."/>
            <person name="Ament-Velasquez S.L."/>
            <person name="Kruys A."/>
            <person name="Hutchinson M.I."/>
            <person name="Powell A.J."/>
            <person name="Barry K."/>
            <person name="Miller A.N."/>
            <person name="Grigoriev I.V."/>
            <person name="Debuchy R."/>
            <person name="Gladieux P."/>
            <person name="Thoren M.H."/>
            <person name="Johannesson H."/>
        </authorList>
    </citation>
    <scope>NUCLEOTIDE SEQUENCE</scope>
    <source>
        <strain evidence="3">CBS 359.72</strain>
    </source>
</reference>
<feature type="compositionally biased region" description="Polar residues" evidence="1">
    <location>
        <begin position="718"/>
        <end position="742"/>
    </location>
</feature>
<keyword evidence="2" id="KW-0812">Transmembrane</keyword>
<dbReference type="EMBL" id="MU857703">
    <property type="protein sequence ID" value="KAK4245345.1"/>
    <property type="molecule type" value="Genomic_DNA"/>
</dbReference>
<feature type="compositionally biased region" description="Basic and acidic residues" evidence="1">
    <location>
        <begin position="1"/>
        <end position="25"/>
    </location>
</feature>